<sequence>MNTPLHDQTTAICLINASFIVGLVFDITAACLSFLTFRWLGRLTDKEKEYLNRKFEERDDPPETEDAASDGQPSATQTALPTASQVQGTEKTKMDPSTQGQTPARAGPPNNQPSGTRDTEANSCAGVSISLFERALVWWCSLSLFIPLLLIISGVGSMALGIQIYIWTLQKPLVAILVTLAYLAVIPFIVGLFVIGREPVRRERIMDKLAKRRGDW</sequence>
<dbReference type="OrthoDB" id="3152367at2759"/>
<protein>
    <submittedName>
        <fullName evidence="3">Uncharacterized protein</fullName>
    </submittedName>
</protein>
<proteinExistence type="predicted"/>
<accession>G4TNN1</accession>
<dbReference type="AlphaFoldDB" id="G4TNN1"/>
<organism evidence="3 4">
    <name type="scientific">Serendipita indica (strain DSM 11827)</name>
    <name type="common">Root endophyte fungus</name>
    <name type="synonym">Piriformospora indica</name>
    <dbReference type="NCBI Taxonomy" id="1109443"/>
    <lineage>
        <taxon>Eukaryota</taxon>
        <taxon>Fungi</taxon>
        <taxon>Dikarya</taxon>
        <taxon>Basidiomycota</taxon>
        <taxon>Agaricomycotina</taxon>
        <taxon>Agaricomycetes</taxon>
        <taxon>Sebacinales</taxon>
        <taxon>Serendipitaceae</taxon>
        <taxon>Serendipita</taxon>
    </lineage>
</organism>
<keyword evidence="2" id="KW-1133">Transmembrane helix</keyword>
<reference evidence="3 4" key="1">
    <citation type="journal article" date="2011" name="PLoS Pathog.">
        <title>Endophytic Life Strategies Decoded by Genome and Transcriptome Analyses of the Mutualistic Root Symbiont Piriformospora indica.</title>
        <authorList>
            <person name="Zuccaro A."/>
            <person name="Lahrmann U."/>
            <person name="Guldener U."/>
            <person name="Langen G."/>
            <person name="Pfiffi S."/>
            <person name="Biedenkopf D."/>
            <person name="Wong P."/>
            <person name="Samans B."/>
            <person name="Grimm C."/>
            <person name="Basiewicz M."/>
            <person name="Murat C."/>
            <person name="Martin F."/>
            <person name="Kogel K.H."/>
        </authorList>
    </citation>
    <scope>NUCLEOTIDE SEQUENCE [LARGE SCALE GENOMIC DNA]</scope>
    <source>
        <strain evidence="3 4">DSM 11827</strain>
    </source>
</reference>
<dbReference type="HOGENOM" id="CLU_107234_0_0_1"/>
<dbReference type="InParanoid" id="G4TNN1"/>
<feature type="transmembrane region" description="Helical" evidence="2">
    <location>
        <begin position="20"/>
        <end position="40"/>
    </location>
</feature>
<evidence type="ECO:0000313" key="4">
    <source>
        <dbReference type="Proteomes" id="UP000007148"/>
    </source>
</evidence>
<feature type="transmembrane region" description="Helical" evidence="2">
    <location>
        <begin position="173"/>
        <end position="196"/>
    </location>
</feature>
<evidence type="ECO:0000313" key="3">
    <source>
        <dbReference type="EMBL" id="CCA72924.1"/>
    </source>
</evidence>
<keyword evidence="2" id="KW-0472">Membrane</keyword>
<keyword evidence="2" id="KW-0812">Transmembrane</keyword>
<gene>
    <name evidence="3" type="ORF">PIIN_06860</name>
</gene>
<dbReference type="EMBL" id="CAFZ01000191">
    <property type="protein sequence ID" value="CCA72924.1"/>
    <property type="molecule type" value="Genomic_DNA"/>
</dbReference>
<keyword evidence="4" id="KW-1185">Reference proteome</keyword>
<evidence type="ECO:0000256" key="2">
    <source>
        <dbReference type="SAM" id="Phobius"/>
    </source>
</evidence>
<feature type="transmembrane region" description="Helical" evidence="2">
    <location>
        <begin position="136"/>
        <end position="167"/>
    </location>
</feature>
<feature type="compositionally biased region" description="Polar residues" evidence="1">
    <location>
        <begin position="71"/>
        <end position="102"/>
    </location>
</feature>
<dbReference type="Proteomes" id="UP000007148">
    <property type="component" value="Unassembled WGS sequence"/>
</dbReference>
<feature type="compositionally biased region" description="Acidic residues" evidence="1">
    <location>
        <begin position="58"/>
        <end position="68"/>
    </location>
</feature>
<name>G4TNN1_SERID</name>
<comment type="caution">
    <text evidence="3">The sequence shown here is derived from an EMBL/GenBank/DDBJ whole genome shotgun (WGS) entry which is preliminary data.</text>
</comment>
<evidence type="ECO:0000256" key="1">
    <source>
        <dbReference type="SAM" id="MobiDB-lite"/>
    </source>
</evidence>
<feature type="region of interest" description="Disordered" evidence="1">
    <location>
        <begin position="53"/>
        <end position="120"/>
    </location>
</feature>